<dbReference type="EMBL" id="FR941408">
    <property type="protein sequence ID" value="CDQ98896.1"/>
    <property type="molecule type" value="Genomic_DNA"/>
</dbReference>
<evidence type="ECO:0000313" key="2">
    <source>
        <dbReference type="EMBL" id="CDQ98896.1"/>
    </source>
</evidence>
<feature type="compositionally biased region" description="Basic residues" evidence="1">
    <location>
        <begin position="125"/>
        <end position="138"/>
    </location>
</feature>
<sequence length="138" mass="15048">MLYNISHVLIEALVISRLDYCNSVGWAPHIAIKLLQLIQNAAAAWCSTFLSSPMSPCSSAHSTGFLSKLRTSKGNCTSLSSDYVQALHTNLSTPFCHLWSLGPIITTGGQLSPVRGMVPPTPPTLKKHTQKHFLSHQH</sequence>
<proteinExistence type="predicted"/>
<reference evidence="2" key="2">
    <citation type="submission" date="2014-03" db="EMBL/GenBank/DDBJ databases">
        <authorList>
            <person name="Genoscope - CEA"/>
        </authorList>
    </citation>
    <scope>NUCLEOTIDE SEQUENCE</scope>
</reference>
<evidence type="ECO:0000313" key="3">
    <source>
        <dbReference type="Proteomes" id="UP000193380"/>
    </source>
</evidence>
<evidence type="ECO:0000256" key="1">
    <source>
        <dbReference type="SAM" id="MobiDB-lite"/>
    </source>
</evidence>
<dbReference type="AlphaFoldDB" id="A0A060Z4F6"/>
<feature type="region of interest" description="Disordered" evidence="1">
    <location>
        <begin position="118"/>
        <end position="138"/>
    </location>
</feature>
<dbReference type="Proteomes" id="UP000193380">
    <property type="component" value="Unassembled WGS sequence"/>
</dbReference>
<organism evidence="2 3">
    <name type="scientific">Oncorhynchus mykiss</name>
    <name type="common">Rainbow trout</name>
    <name type="synonym">Salmo gairdneri</name>
    <dbReference type="NCBI Taxonomy" id="8022"/>
    <lineage>
        <taxon>Eukaryota</taxon>
        <taxon>Metazoa</taxon>
        <taxon>Chordata</taxon>
        <taxon>Craniata</taxon>
        <taxon>Vertebrata</taxon>
        <taxon>Euteleostomi</taxon>
        <taxon>Actinopterygii</taxon>
        <taxon>Neopterygii</taxon>
        <taxon>Teleostei</taxon>
        <taxon>Protacanthopterygii</taxon>
        <taxon>Salmoniformes</taxon>
        <taxon>Salmonidae</taxon>
        <taxon>Salmoninae</taxon>
        <taxon>Oncorhynchus</taxon>
    </lineage>
</organism>
<gene>
    <name evidence="2" type="ORF">GSONMT00047472001</name>
</gene>
<protein>
    <submittedName>
        <fullName evidence="2">Uncharacterized protein</fullName>
    </submittedName>
</protein>
<accession>A0A060Z4F6</accession>
<dbReference type="PaxDb" id="8022-A0A060Z4F6"/>
<name>A0A060Z4F6_ONCMY</name>
<reference evidence="2" key="1">
    <citation type="journal article" date="2014" name="Nat. Commun.">
        <title>The rainbow trout genome provides novel insights into evolution after whole-genome duplication in vertebrates.</title>
        <authorList>
            <person name="Berthelot C."/>
            <person name="Brunet F."/>
            <person name="Chalopin D."/>
            <person name="Juanchich A."/>
            <person name="Bernard M."/>
            <person name="Noel B."/>
            <person name="Bento P."/>
            <person name="Da Silva C."/>
            <person name="Labadie K."/>
            <person name="Alberti A."/>
            <person name="Aury J.M."/>
            <person name="Louis A."/>
            <person name="Dehais P."/>
            <person name="Bardou P."/>
            <person name="Montfort J."/>
            <person name="Klopp C."/>
            <person name="Cabau C."/>
            <person name="Gaspin C."/>
            <person name="Thorgaard G.H."/>
            <person name="Boussaha M."/>
            <person name="Quillet E."/>
            <person name="Guyomard R."/>
            <person name="Galiana D."/>
            <person name="Bobe J."/>
            <person name="Volff J.N."/>
            <person name="Genet C."/>
            <person name="Wincker P."/>
            <person name="Jaillon O."/>
            <person name="Roest Crollius H."/>
            <person name="Guiguen Y."/>
        </authorList>
    </citation>
    <scope>NUCLEOTIDE SEQUENCE [LARGE SCALE GENOMIC DNA]</scope>
</reference>